<evidence type="ECO:0000313" key="8">
    <source>
        <dbReference type="EMBL" id="AMJ97696.1"/>
    </source>
</evidence>
<dbReference type="OrthoDB" id="9786476at2"/>
<keyword evidence="3" id="KW-0238">DNA-binding</keyword>
<dbReference type="GeneID" id="300941967"/>
<dbReference type="SMART" id="SM00857">
    <property type="entry name" value="Resolvase"/>
    <property type="match status" value="1"/>
</dbReference>
<dbReference type="GO" id="GO:0015074">
    <property type="term" value="P:DNA integration"/>
    <property type="evidence" value="ECO:0007669"/>
    <property type="project" value="UniProtKB-KW"/>
</dbReference>
<evidence type="ECO:0000256" key="4">
    <source>
        <dbReference type="ARBA" id="ARBA00023172"/>
    </source>
</evidence>
<evidence type="ECO:0000259" key="7">
    <source>
        <dbReference type="PROSITE" id="PS51736"/>
    </source>
</evidence>
<accession>A0A126PXD9</accession>
<evidence type="ECO:0000256" key="1">
    <source>
        <dbReference type="ARBA" id="ARBA00009913"/>
    </source>
</evidence>
<dbReference type="Proteomes" id="UP000063991">
    <property type="component" value="Chromosome"/>
</dbReference>
<dbReference type="Gene3D" id="3.40.50.1390">
    <property type="entry name" value="Resolvase, N-terminal catalytic domain"/>
    <property type="match status" value="1"/>
</dbReference>
<dbReference type="InterPro" id="IPR006118">
    <property type="entry name" value="Recombinase_CS"/>
</dbReference>
<evidence type="ECO:0000256" key="2">
    <source>
        <dbReference type="ARBA" id="ARBA00022908"/>
    </source>
</evidence>
<gene>
    <name evidence="8" type="ORF">AVL55_05685</name>
</gene>
<dbReference type="EMBL" id="CP014323">
    <property type="protein sequence ID" value="AMJ97696.1"/>
    <property type="molecule type" value="Genomic_DNA"/>
</dbReference>
<dbReference type="RefSeq" id="WP_008467336.1">
    <property type="nucleotide sequence ID" value="NZ_CP014323.1"/>
</dbReference>
<comment type="similarity">
    <text evidence="1">Belongs to the site-specific recombinase resolvase family.</text>
</comment>
<dbReference type="Pfam" id="PF00239">
    <property type="entry name" value="Resolvase"/>
    <property type="match status" value="1"/>
</dbReference>
<dbReference type="PANTHER" id="PTHR30461">
    <property type="entry name" value="DNA-INVERTASE FROM LAMBDOID PROPHAGE"/>
    <property type="match status" value="1"/>
</dbReference>
<dbReference type="GO" id="GO:0003677">
    <property type="term" value="F:DNA binding"/>
    <property type="evidence" value="ECO:0007669"/>
    <property type="project" value="UniProtKB-KW"/>
</dbReference>
<dbReference type="Pfam" id="PF02796">
    <property type="entry name" value="HTH_7"/>
    <property type="match status" value="1"/>
</dbReference>
<keyword evidence="4" id="KW-0233">DNA recombination</keyword>
<dbReference type="PROSITE" id="PS51736">
    <property type="entry name" value="RECOMBINASES_3"/>
    <property type="match status" value="1"/>
</dbReference>
<keyword evidence="2" id="KW-0229">DNA integration</keyword>
<evidence type="ECO:0000256" key="5">
    <source>
        <dbReference type="PIRSR" id="PIRSR606118-50"/>
    </source>
</evidence>
<feature type="active site" description="O-(5'-phospho-DNA)-serine intermediate" evidence="5 6">
    <location>
        <position position="10"/>
    </location>
</feature>
<dbReference type="PROSITE" id="PS00397">
    <property type="entry name" value="RECOMBINASES_1"/>
    <property type="match status" value="1"/>
</dbReference>
<reference evidence="8 9" key="1">
    <citation type="submission" date="2015-12" db="EMBL/GenBank/DDBJ databases">
        <authorList>
            <person name="Shamseldin A."/>
            <person name="Moawad H."/>
            <person name="Abd El-Rahim W.M."/>
            <person name="Sadowsky M.J."/>
        </authorList>
    </citation>
    <scope>NUCLEOTIDE SEQUENCE [LARGE SCALE GENOMIC DNA]</scope>
    <source>
        <strain evidence="8 9">D7</strain>
    </source>
</reference>
<dbReference type="InterPro" id="IPR050639">
    <property type="entry name" value="SSR_resolvase"/>
</dbReference>
<feature type="domain" description="Resolvase/invertase-type recombinase catalytic" evidence="7">
    <location>
        <begin position="2"/>
        <end position="157"/>
    </location>
</feature>
<organism evidence="8 9">
    <name type="scientific">Alteromonas macleodii</name>
    <name type="common">Pseudoalteromonas macleodii</name>
    <dbReference type="NCBI Taxonomy" id="28108"/>
    <lineage>
        <taxon>Bacteria</taxon>
        <taxon>Pseudomonadati</taxon>
        <taxon>Pseudomonadota</taxon>
        <taxon>Gammaproteobacteria</taxon>
        <taxon>Alteromonadales</taxon>
        <taxon>Alteromonadaceae</taxon>
        <taxon>Alteromonas/Salinimonas group</taxon>
        <taxon>Alteromonas</taxon>
    </lineage>
</organism>
<evidence type="ECO:0000256" key="3">
    <source>
        <dbReference type="ARBA" id="ARBA00023125"/>
    </source>
</evidence>
<sequence length="207" mass="23272">MFIRAYLRASTSEQDANRAKSSLKKFVSGFSKRIASFYIENKSGNSLDRPELIRLLDESESGDVLLVESIDRLTRLSPDDWKTLVASINEKGISVVSLDLPTSHLTFGSFPSDDFMRSILSAINNMLLEILAASAYKEYRERERKQKEGIVKAQQKGLYHGRQPDLEAHDRIASFTEAGFSINKTAEAVGVSRSTVIRVRKKLKNLD</sequence>
<dbReference type="FunFam" id="3.40.50.1390:FF:000010">
    <property type="entry name" value="Recombinase resolvase family"/>
    <property type="match status" value="1"/>
</dbReference>
<evidence type="ECO:0000313" key="9">
    <source>
        <dbReference type="Proteomes" id="UP000063991"/>
    </source>
</evidence>
<dbReference type="AlphaFoldDB" id="A0A126PXD9"/>
<dbReference type="CDD" id="cd03767">
    <property type="entry name" value="SR_Res_par"/>
    <property type="match status" value="1"/>
</dbReference>
<proteinExistence type="inferred from homology"/>
<name>A0A126PXD9_ALTMA</name>
<protein>
    <submittedName>
        <fullName evidence="8">Resolvase</fullName>
    </submittedName>
</protein>
<dbReference type="InterPro" id="IPR006120">
    <property type="entry name" value="Resolvase_HTH_dom"/>
</dbReference>
<dbReference type="PANTHER" id="PTHR30461:SF25">
    <property type="entry name" value="RESOLVASE-RELATED"/>
    <property type="match status" value="1"/>
</dbReference>
<dbReference type="InterPro" id="IPR036162">
    <property type="entry name" value="Resolvase-like_N_sf"/>
</dbReference>
<dbReference type="InterPro" id="IPR006119">
    <property type="entry name" value="Resolv_N"/>
</dbReference>
<evidence type="ECO:0000256" key="6">
    <source>
        <dbReference type="PROSITE-ProRule" id="PRU10137"/>
    </source>
</evidence>
<dbReference type="GO" id="GO:0000150">
    <property type="term" value="F:DNA strand exchange activity"/>
    <property type="evidence" value="ECO:0007669"/>
    <property type="project" value="InterPro"/>
</dbReference>
<dbReference type="SUPFAM" id="SSF53041">
    <property type="entry name" value="Resolvase-like"/>
    <property type="match status" value="1"/>
</dbReference>